<dbReference type="AlphaFoldDB" id="A0A2A3ETW8"/>
<protein>
    <submittedName>
        <fullName evidence="9">Patched domain-containing protein</fullName>
    </submittedName>
</protein>
<dbReference type="Gene3D" id="1.20.120.550">
    <property type="entry name" value="Membrane associated eicosanoid/glutathione metabolism-like domain"/>
    <property type="match status" value="1"/>
</dbReference>
<dbReference type="InterPro" id="IPR023352">
    <property type="entry name" value="MAPEG-like_dom_sf"/>
</dbReference>
<comment type="subcellular location">
    <subcellularLocation>
        <location evidence="1">Membrane</location>
        <topology evidence="1">Multi-pass membrane protein</topology>
    </subcellularLocation>
</comment>
<keyword evidence="5 7" id="KW-0472">Membrane</keyword>
<evidence type="ECO:0000256" key="5">
    <source>
        <dbReference type="ARBA" id="ARBA00023136"/>
    </source>
</evidence>
<feature type="transmembrane region" description="Helical" evidence="7">
    <location>
        <begin position="12"/>
        <end position="30"/>
    </location>
</feature>
<dbReference type="OrthoDB" id="6510177at2759"/>
<feature type="transmembrane region" description="Helical" evidence="7">
    <location>
        <begin position="191"/>
        <end position="209"/>
    </location>
</feature>
<feature type="transmembrane region" description="Helical" evidence="7">
    <location>
        <begin position="979"/>
        <end position="1002"/>
    </location>
</feature>
<dbReference type="PANTHER" id="PTHR10796:SF130">
    <property type="entry name" value="PATCHED DOMAIN-CONTAINING PROTEIN 3-LIKE PROTEIN"/>
    <property type="match status" value="1"/>
</dbReference>
<evidence type="ECO:0000313" key="9">
    <source>
        <dbReference type="EMBL" id="PBC34944.1"/>
    </source>
</evidence>
<dbReference type="SUPFAM" id="SSF82866">
    <property type="entry name" value="Multidrug efflux transporter AcrB transmembrane domain"/>
    <property type="match status" value="2"/>
</dbReference>
<feature type="transmembrane region" description="Helical" evidence="7">
    <location>
        <begin position="464"/>
        <end position="484"/>
    </location>
</feature>
<feature type="transmembrane region" description="Helical" evidence="7">
    <location>
        <begin position="78"/>
        <end position="94"/>
    </location>
</feature>
<dbReference type="InterPro" id="IPR000731">
    <property type="entry name" value="SSD"/>
</dbReference>
<accession>A0A2A3ETW8</accession>
<feature type="transmembrane region" description="Helical" evidence="7">
    <location>
        <begin position="530"/>
        <end position="548"/>
    </location>
</feature>
<evidence type="ECO:0000256" key="1">
    <source>
        <dbReference type="ARBA" id="ARBA00004141"/>
    </source>
</evidence>
<feature type="transmembrane region" description="Helical" evidence="7">
    <location>
        <begin position="640"/>
        <end position="660"/>
    </location>
</feature>
<dbReference type="STRING" id="94128.A0A2A3ETW8"/>
<keyword evidence="3 7" id="KW-0812">Transmembrane</keyword>
<evidence type="ECO:0000256" key="4">
    <source>
        <dbReference type="ARBA" id="ARBA00022989"/>
    </source>
</evidence>
<dbReference type="SUPFAM" id="SSF161084">
    <property type="entry name" value="MAPEG domain-like"/>
    <property type="match status" value="1"/>
</dbReference>
<keyword evidence="4 7" id="KW-1133">Transmembrane helix</keyword>
<evidence type="ECO:0000256" key="3">
    <source>
        <dbReference type="ARBA" id="ARBA00022692"/>
    </source>
</evidence>
<feature type="transmembrane region" description="Helical" evidence="7">
    <location>
        <begin position="852"/>
        <end position="868"/>
    </location>
</feature>
<dbReference type="Pfam" id="PF02460">
    <property type="entry name" value="Patched"/>
    <property type="match status" value="1"/>
</dbReference>
<dbReference type="GO" id="GO:0016020">
    <property type="term" value="C:membrane"/>
    <property type="evidence" value="ECO:0007669"/>
    <property type="project" value="UniProtKB-SubCell"/>
</dbReference>
<feature type="transmembrane region" description="Helical" evidence="7">
    <location>
        <begin position="874"/>
        <end position="894"/>
    </location>
</feature>
<evidence type="ECO:0000313" key="10">
    <source>
        <dbReference type="Proteomes" id="UP000242457"/>
    </source>
</evidence>
<dbReference type="PROSITE" id="PS50156">
    <property type="entry name" value="SSD"/>
    <property type="match status" value="1"/>
</dbReference>
<gene>
    <name evidence="9" type="ORF">APICC_00032</name>
</gene>
<sequence>MESNLARELWAAYAWWSCVLVLKMNALTWFTGRIRTTRQVIHSEEDRRWLKGTDIILCPTGGGHVDVDRIRNAHQHDLEIVLPYLLIAPIWLNTSPLFPLARMILPAFAIVSISYTLLHMRIVNVHRYCKIVLSTLELCILIVEKMEIEGRIVRKRTFRSFVQHIPQRLSEVVEHFFYGLGLRIARSPLKWIIGSAVIVLISLSGLYFFHQEKNPIRLWVPQDSEFVRDTEWMFEKFDQSLRLENMILTADNILEPEILAKLNEITKQIISIQTPDQIAWTDICFKVPVISEVLINKTIFEPAVHANPELYCNIINNLPKACLLNSILDIWEYDTNVILHKSKEEIIKDINKIKISPTLGHPLNFTELLGGIIKDENDRIISATAVKTQWAIIVNFSEVDMHDFGNDVGTADWATKDILQWELSYLNVLDRNAKLLNSEKNVNNTLAIWYEAGRSFGDVTFVTMFGNIGILSIGFFLMFFYVLVISSEYNWVGCRVYLTIVGLLCVGGAFIVSISVCSLLGISYGPVHTSLPFLLLALGVDDNFLIMASWKEVHAQKLNRNKPLEKRIALMLGHAGSAIIITSLTDVVAFIIGASTILPSLQSYCIYAAFGKFINPQEEFSTKLINKIYSNIILTKPGKITIVLITIVTASVGIVGILQLQQWFDPTWFIPNHSYLSKYINVHRAEYPDRGYESMILMGDFNYTAEFPKLINLSEKFANLSTIQSISAWPIDFTKFVLEYFQKDLRNVILEDTEFQNYLSKFLFSRNGGKYQRNFRFKKSLTCGQNTAPISVATIDFIFKRFYGPHQWIPAMDESKQVAREVGINGFVTVWSEIFSLWVTDKLIAQEVQRNVLLALICVMGMTGLLIAELQTCFWIFLSVLLTLLNVCGFMYFWNLTIDIVSCIGLELGIGLCVDYAAHVAHAFINAACIDGSEDRTKRAHIAVRYIGAAVAYGAGSTLLALSMMAFSESYVFHAFLKIFVLVILFGLWHGLFLLPVILSTIGPRSLRSHKTPESLEKMEDTDDTIINPLNKELNTES</sequence>
<evidence type="ECO:0000259" key="8">
    <source>
        <dbReference type="PROSITE" id="PS50156"/>
    </source>
</evidence>
<dbReference type="Gene3D" id="1.20.1640.10">
    <property type="entry name" value="Multidrug efflux transporter AcrB transmembrane domain"/>
    <property type="match status" value="2"/>
</dbReference>
<dbReference type="InterPro" id="IPR003392">
    <property type="entry name" value="PTHD_SSD"/>
</dbReference>
<keyword evidence="6" id="KW-0325">Glycoprotein</keyword>
<feature type="transmembrane region" description="Helical" evidence="7">
    <location>
        <begin position="100"/>
        <end position="118"/>
    </location>
</feature>
<dbReference type="Proteomes" id="UP000242457">
    <property type="component" value="Unassembled WGS sequence"/>
</dbReference>
<dbReference type="InterPro" id="IPR051697">
    <property type="entry name" value="Patched_domain-protein"/>
</dbReference>
<evidence type="ECO:0000256" key="2">
    <source>
        <dbReference type="ARBA" id="ARBA00005585"/>
    </source>
</evidence>
<feature type="domain" description="SSD" evidence="8">
    <location>
        <begin position="467"/>
        <end position="615"/>
    </location>
</feature>
<proteinExistence type="inferred from homology"/>
<dbReference type="PANTHER" id="PTHR10796">
    <property type="entry name" value="PATCHED-RELATED"/>
    <property type="match status" value="1"/>
</dbReference>
<reference evidence="9 10" key="1">
    <citation type="submission" date="2014-07" db="EMBL/GenBank/DDBJ databases">
        <title>Genomic and transcriptomic analysis on Apis cerana provide comprehensive insights into honey bee biology.</title>
        <authorList>
            <person name="Diao Q."/>
            <person name="Sun L."/>
            <person name="Zheng H."/>
            <person name="Zheng H."/>
            <person name="Xu S."/>
            <person name="Wang S."/>
            <person name="Zeng Z."/>
            <person name="Hu F."/>
            <person name="Su S."/>
            <person name="Wu J."/>
        </authorList>
    </citation>
    <scope>NUCLEOTIDE SEQUENCE [LARGE SCALE GENOMIC DNA]</scope>
    <source>
        <tissue evidence="9">Pupae without intestine</tissue>
    </source>
</reference>
<comment type="similarity">
    <text evidence="2">Belongs to the patched family.</text>
</comment>
<name>A0A2A3ETW8_APICC</name>
<keyword evidence="10" id="KW-1185">Reference proteome</keyword>
<organism evidence="9 10">
    <name type="scientific">Apis cerana cerana</name>
    <name type="common">Oriental honeybee</name>
    <dbReference type="NCBI Taxonomy" id="94128"/>
    <lineage>
        <taxon>Eukaryota</taxon>
        <taxon>Metazoa</taxon>
        <taxon>Ecdysozoa</taxon>
        <taxon>Arthropoda</taxon>
        <taxon>Hexapoda</taxon>
        <taxon>Insecta</taxon>
        <taxon>Pterygota</taxon>
        <taxon>Neoptera</taxon>
        <taxon>Endopterygota</taxon>
        <taxon>Hymenoptera</taxon>
        <taxon>Apocrita</taxon>
        <taxon>Aculeata</taxon>
        <taxon>Apoidea</taxon>
        <taxon>Anthophila</taxon>
        <taxon>Apidae</taxon>
        <taxon>Apis</taxon>
    </lineage>
</organism>
<feature type="transmembrane region" description="Helical" evidence="7">
    <location>
        <begin position="946"/>
        <end position="967"/>
    </location>
</feature>
<feature type="transmembrane region" description="Helical" evidence="7">
    <location>
        <begin position="496"/>
        <end position="524"/>
    </location>
</feature>
<feature type="transmembrane region" description="Helical" evidence="7">
    <location>
        <begin position="568"/>
        <end position="592"/>
    </location>
</feature>
<evidence type="ECO:0000256" key="6">
    <source>
        <dbReference type="ARBA" id="ARBA00023180"/>
    </source>
</evidence>
<evidence type="ECO:0000256" key="7">
    <source>
        <dbReference type="SAM" id="Phobius"/>
    </source>
</evidence>
<dbReference type="EMBL" id="KZ288185">
    <property type="protein sequence ID" value="PBC34944.1"/>
    <property type="molecule type" value="Genomic_DNA"/>
</dbReference>